<protein>
    <submittedName>
        <fullName evidence="2">Uncharacterized protein</fullName>
    </submittedName>
</protein>
<sequence>MAPPNITTALAKEENAPKLASVMTAAFSSSDAAYPLIWGVAGDSVHDAVAVQGLFTPVQKEFRVTFKAMAGEKLVGFATWDLPKPDAPKRKDVTVGETKKSAGLPDIPGVNTALWNEKVNGPTEAYSRDVEPSEDLCSDPLVCVSERYAKG</sequence>
<comment type="caution">
    <text evidence="2">The sequence shown here is derived from an EMBL/GenBank/DDBJ whole genome shotgun (WGS) entry which is preliminary data.</text>
</comment>
<evidence type="ECO:0000313" key="3">
    <source>
        <dbReference type="Proteomes" id="UP000785200"/>
    </source>
</evidence>
<proteinExistence type="predicted"/>
<reference evidence="2" key="1">
    <citation type="submission" date="2019-07" db="EMBL/GenBank/DDBJ databases">
        <title>Hyphodiscus hymeniophilus genome sequencing and assembly.</title>
        <authorList>
            <person name="Kramer G."/>
            <person name="Nodwell J."/>
        </authorList>
    </citation>
    <scope>NUCLEOTIDE SEQUENCE</scope>
    <source>
        <strain evidence="2">ATCC 34498</strain>
    </source>
</reference>
<feature type="compositionally biased region" description="Basic and acidic residues" evidence="1">
    <location>
        <begin position="86"/>
        <end position="100"/>
    </location>
</feature>
<dbReference type="Proteomes" id="UP000785200">
    <property type="component" value="Unassembled WGS sequence"/>
</dbReference>
<accession>A0A9P6SL76</accession>
<name>A0A9P6SL76_9HELO</name>
<dbReference type="AlphaFoldDB" id="A0A9P6SL76"/>
<evidence type="ECO:0000313" key="2">
    <source>
        <dbReference type="EMBL" id="KAG0645653.1"/>
    </source>
</evidence>
<organism evidence="2 3">
    <name type="scientific">Hyphodiscus hymeniophilus</name>
    <dbReference type="NCBI Taxonomy" id="353542"/>
    <lineage>
        <taxon>Eukaryota</taxon>
        <taxon>Fungi</taxon>
        <taxon>Dikarya</taxon>
        <taxon>Ascomycota</taxon>
        <taxon>Pezizomycotina</taxon>
        <taxon>Leotiomycetes</taxon>
        <taxon>Helotiales</taxon>
        <taxon>Hyphodiscaceae</taxon>
        <taxon>Hyphodiscus</taxon>
    </lineage>
</organism>
<evidence type="ECO:0000256" key="1">
    <source>
        <dbReference type="SAM" id="MobiDB-lite"/>
    </source>
</evidence>
<feature type="region of interest" description="Disordered" evidence="1">
    <location>
        <begin position="86"/>
        <end position="108"/>
    </location>
</feature>
<gene>
    <name evidence="2" type="ORF">D0Z07_8720</name>
</gene>
<keyword evidence="3" id="KW-1185">Reference proteome</keyword>
<dbReference type="EMBL" id="VNKQ01000018">
    <property type="protein sequence ID" value="KAG0645653.1"/>
    <property type="molecule type" value="Genomic_DNA"/>
</dbReference>
<dbReference type="OrthoDB" id="410198at2759"/>